<dbReference type="AlphaFoldDB" id="A0A2S2CMB9"/>
<dbReference type="PANTHER" id="PTHR43689:SF8">
    <property type="entry name" value="ALPHA_BETA-HYDROLASES SUPERFAMILY PROTEIN"/>
    <property type="match status" value="1"/>
</dbReference>
<dbReference type="KEGG" id="azz:DEW08_04765"/>
<dbReference type="PANTHER" id="PTHR43689">
    <property type="entry name" value="HYDROLASE"/>
    <property type="match status" value="1"/>
</dbReference>
<dbReference type="Pfam" id="PF00561">
    <property type="entry name" value="Abhydrolase_1"/>
    <property type="match status" value="1"/>
</dbReference>
<dbReference type="EMBL" id="CP029352">
    <property type="protein sequence ID" value="AWK85569.1"/>
    <property type="molecule type" value="Genomic_DNA"/>
</dbReference>
<keyword evidence="2" id="KW-0378">Hydrolase</keyword>
<evidence type="ECO:0000313" key="2">
    <source>
        <dbReference type="EMBL" id="AWK85569.1"/>
    </source>
</evidence>
<dbReference type="RefSeq" id="WP_109324894.1">
    <property type="nucleotide sequence ID" value="NZ_CP029352.1"/>
</dbReference>
<dbReference type="InterPro" id="IPR000073">
    <property type="entry name" value="AB_hydrolase_1"/>
</dbReference>
<evidence type="ECO:0000259" key="1">
    <source>
        <dbReference type="Pfam" id="PF00561"/>
    </source>
</evidence>
<proteinExistence type="predicted"/>
<organism evidence="2 3">
    <name type="scientific">Azospirillum thermophilum</name>
    <dbReference type="NCBI Taxonomy" id="2202148"/>
    <lineage>
        <taxon>Bacteria</taxon>
        <taxon>Pseudomonadati</taxon>
        <taxon>Pseudomonadota</taxon>
        <taxon>Alphaproteobacteria</taxon>
        <taxon>Rhodospirillales</taxon>
        <taxon>Azospirillaceae</taxon>
        <taxon>Azospirillum</taxon>
    </lineage>
</organism>
<sequence>MNSDKTSDRDITAQDMRVDGAGGRLFVRRWSTGGAEGAGLPPVILLHDSLGCVELWRDFPARLAGATGRTVVAYDRLGFGRSDPHPGRLDLTFVRDEARGAFSTLCARLGIGDFVVFGHSVGGGMAVGVAGAFPERCRALVTVSAQAFVEDRTTEGIREAKRGFDQPGQMDRLRRYHGEKAQWVLDAWVETWLSPQFASWTLDGDLPAVRCPALIIHGDQDEYGSTSHPERLAALTAGPATVGILPGCGHVPHREAAPAVIDMVARFLRREAR</sequence>
<dbReference type="PRINTS" id="PR00111">
    <property type="entry name" value="ABHYDROLASE"/>
</dbReference>
<dbReference type="SUPFAM" id="SSF53474">
    <property type="entry name" value="alpha/beta-Hydrolases"/>
    <property type="match status" value="1"/>
</dbReference>
<protein>
    <submittedName>
        <fullName evidence="2">Alpha/beta hydrolase</fullName>
    </submittedName>
</protein>
<dbReference type="OrthoDB" id="9779853at2"/>
<accession>A0A2S2CMB9</accession>
<name>A0A2S2CMB9_9PROT</name>
<reference evidence="3" key="1">
    <citation type="submission" date="2018-05" db="EMBL/GenBank/DDBJ databases">
        <title>Azospirillum thermophila sp. nov., a novel isolated from hot spring.</title>
        <authorList>
            <person name="Zhao Z."/>
        </authorList>
    </citation>
    <scope>NUCLEOTIDE SEQUENCE [LARGE SCALE GENOMIC DNA]</scope>
    <source>
        <strain evidence="3">CFH 70021</strain>
    </source>
</reference>
<dbReference type="GO" id="GO:0016787">
    <property type="term" value="F:hydrolase activity"/>
    <property type="evidence" value="ECO:0007669"/>
    <property type="project" value="UniProtKB-KW"/>
</dbReference>
<feature type="domain" description="AB hydrolase-1" evidence="1">
    <location>
        <begin position="41"/>
        <end position="158"/>
    </location>
</feature>
<keyword evidence="3" id="KW-1185">Reference proteome</keyword>
<evidence type="ECO:0000313" key="3">
    <source>
        <dbReference type="Proteomes" id="UP000245629"/>
    </source>
</evidence>
<gene>
    <name evidence="2" type="ORF">DEW08_04765</name>
</gene>
<dbReference type="Proteomes" id="UP000245629">
    <property type="component" value="Chromosome 1"/>
</dbReference>
<dbReference type="InterPro" id="IPR029058">
    <property type="entry name" value="AB_hydrolase_fold"/>
</dbReference>
<dbReference type="Gene3D" id="3.40.50.1820">
    <property type="entry name" value="alpha/beta hydrolase"/>
    <property type="match status" value="1"/>
</dbReference>